<feature type="compositionally biased region" description="Polar residues" evidence="2">
    <location>
        <begin position="1129"/>
        <end position="1150"/>
    </location>
</feature>
<comment type="caution">
    <text evidence="3">The sequence shown here is derived from an EMBL/GenBank/DDBJ whole genome shotgun (WGS) entry which is preliminary data.</text>
</comment>
<dbReference type="Proteomes" id="UP000326062">
    <property type="component" value="Chromosome 9"/>
</dbReference>
<feature type="coiled-coil region" evidence="1">
    <location>
        <begin position="483"/>
        <end position="510"/>
    </location>
</feature>
<feature type="region of interest" description="Disordered" evidence="2">
    <location>
        <begin position="777"/>
        <end position="798"/>
    </location>
</feature>
<gene>
    <name evidence="3" type="ORF">FD755_015674</name>
</gene>
<feature type="coiled-coil region" evidence="1">
    <location>
        <begin position="236"/>
        <end position="304"/>
    </location>
</feature>
<evidence type="ECO:0000313" key="4">
    <source>
        <dbReference type="Proteomes" id="UP000326062"/>
    </source>
</evidence>
<evidence type="ECO:0000256" key="2">
    <source>
        <dbReference type="SAM" id="MobiDB-lite"/>
    </source>
</evidence>
<name>A0A5N3XG28_MUNRE</name>
<evidence type="ECO:0000256" key="1">
    <source>
        <dbReference type="SAM" id="Coils"/>
    </source>
</evidence>
<feature type="coiled-coil region" evidence="1">
    <location>
        <begin position="538"/>
        <end position="725"/>
    </location>
</feature>
<feature type="coiled-coil region" evidence="1">
    <location>
        <begin position="350"/>
        <end position="395"/>
    </location>
</feature>
<feature type="region of interest" description="Disordered" evidence="2">
    <location>
        <begin position="1200"/>
        <end position="1257"/>
    </location>
</feature>
<keyword evidence="1" id="KW-0175">Coiled coil</keyword>
<feature type="coiled-coil region" evidence="1">
    <location>
        <begin position="1004"/>
        <end position="1052"/>
    </location>
</feature>
<feature type="compositionally biased region" description="Basic and acidic residues" evidence="2">
    <location>
        <begin position="1227"/>
        <end position="1241"/>
    </location>
</feature>
<protein>
    <submittedName>
        <fullName evidence="3">Uncharacterized protein</fullName>
    </submittedName>
</protein>
<organism evidence="3 4">
    <name type="scientific">Muntiacus reevesi</name>
    <name type="common">Reeves' muntjac</name>
    <name type="synonym">Cervus reevesi</name>
    <dbReference type="NCBI Taxonomy" id="9886"/>
    <lineage>
        <taxon>Eukaryota</taxon>
        <taxon>Metazoa</taxon>
        <taxon>Chordata</taxon>
        <taxon>Craniata</taxon>
        <taxon>Vertebrata</taxon>
        <taxon>Euteleostomi</taxon>
        <taxon>Mammalia</taxon>
        <taxon>Eutheria</taxon>
        <taxon>Laurasiatheria</taxon>
        <taxon>Artiodactyla</taxon>
        <taxon>Ruminantia</taxon>
        <taxon>Pecora</taxon>
        <taxon>Cervidae</taxon>
        <taxon>Muntiacinae</taxon>
        <taxon>Muntiacus</taxon>
    </lineage>
</organism>
<reference evidence="3 4" key="1">
    <citation type="submission" date="2019-06" db="EMBL/GenBank/DDBJ databases">
        <title>Discovery of a novel chromosome fission-fusion reversal in muntjac.</title>
        <authorList>
            <person name="Mudd A.B."/>
            <person name="Bredeson J.V."/>
            <person name="Baum R."/>
            <person name="Hockemeyer D."/>
            <person name="Rokhsar D.S."/>
        </authorList>
    </citation>
    <scope>NUCLEOTIDE SEQUENCE [LARGE SCALE GENOMIC DNA]</scope>
    <source>
        <strain evidence="3">UCam_UCB_Mr</strain>
        <tissue evidence="3">Fibroblast cell line</tissue>
    </source>
</reference>
<proteinExistence type="predicted"/>
<sequence length="1344" mass="158300">KDRLAQLLEEKDLLQKVQIEKIQNLTQMLAKKTQRVPWCIGKINEIKDSNYINKFNMPMNITKTHKAAVKSDIFSNTLDTLTEIEWNPVTKLLSQSEFNSLCANYDNLVLDYEQLRRENEEMELKLREKNDLDEFETLERKAKKDQENELSSKVELLREKEDQIKMLQEYTDSQKSESMKMDLSYSLENTKDLKQTKQTLLDVKTVALDAKRESAFLRSENLKLKEKMKELAYSTCKQMENDMQLYQSQLETKKKMQVDLEKELQSSFSEITKLTSLIDGKKELNKAVEENEALHNEVNLMKEIHDKSEELYIVTLEKDKWSSEVVDKENRIQGLLEDTDQEFQDVKNHHIEFEQKYKKILEENAKLNQEIGNLSKELSHKTQELQQKLKEQLERRDSRLHITEKNTLITEKLQQTLVESLKKHQETTYKSQNLETKKTKKIFSLTQEKNELQSNTEMTTENQEELKILGNKFKKQQDTVAQEKKHTIKKEELSRTCEKLAEQLKEQFKVKDSSERLQESHDEVKTVAKETADLQRLQEFLQYEKNQLQENLREMAMQELYEKQFITIKEISEIQEKMNELEQLKKQLKIQELQEEEHQCLETKDVSETREKICEIENLKKQLEAQKSTLENTEWENIKLTQRLHENLVEIRSVTKEIDDLRNTEKTAQMNLKEHQETINKLRGIIQNSVLESTETEKLRLTQKLHENDEEIKSVTKERDDLRRMEGTLKMDLTMNKIEMENLSLAQKLHENFEEMKSVMKERDSLRRVLETLKLGERPTQGRPARNHISEKKSQISNIQKDLNKSKDELQKKDQQNHEEVKYEKKLLCDGNQHLTGSLREKCFRIELLKRYSEMDYHYECLNRLSLDLKKEIETQKELSVRVKANRSLPYPQTKQIQKLLTANQRCSMEFHRVVTKLQYVLSYVARTKEEQHESINKSEMAFTDEEEKQNELLMEIYDFHSIKTEFQQVLSNRKEMTQFLEECKIIPIMNELTEFEERNATIVKEWEHNLKSMKENNEKLFKKIQELETSLQKAKETALHTEGKITKMQKELEMTDDITAKFQQQDKAALRAKPYKEETEDLKMKLVKIDLEKMKSVKEFGKEIASTKATAEYQKELTRLSRENLRRNQQAQDTSMVSEHIDTQPSNKPLTCGDGSGIVQSTKALILKSYIQLEKEVSKLKQQKEQLVKQKNELEVHKEVTCENSPKSPKVSGTPSKKRHRMSSQCKERNVQDSVPKESPKSWFSDNRPKSLPGEGNGNTLQYSCLRIPWTEEIGGLQSLGLQRTVDPQPGPWHMSSGKNVPECRTQETLLCHFSGGPAFHDWKCLCLCLYVSNPWQSCHNRT</sequence>
<accession>A0A5N3XG28</accession>
<feature type="coiled-coil region" evidence="1">
    <location>
        <begin position="105"/>
        <end position="163"/>
    </location>
</feature>
<dbReference type="EMBL" id="VCEB01000010">
    <property type="protein sequence ID" value="KAB0372921.1"/>
    <property type="molecule type" value="Genomic_DNA"/>
</dbReference>
<feature type="region of interest" description="Disordered" evidence="2">
    <location>
        <begin position="1129"/>
        <end position="1156"/>
    </location>
</feature>
<keyword evidence="4" id="KW-1185">Reference proteome</keyword>
<feature type="compositionally biased region" description="Polar residues" evidence="2">
    <location>
        <begin position="1203"/>
        <end position="1216"/>
    </location>
</feature>
<evidence type="ECO:0000313" key="3">
    <source>
        <dbReference type="EMBL" id="KAB0372921.1"/>
    </source>
</evidence>
<feature type="non-terminal residue" evidence="3">
    <location>
        <position position="1"/>
    </location>
</feature>